<proteinExistence type="predicted"/>
<protein>
    <submittedName>
        <fullName evidence="1">Amidase</fullName>
    </submittedName>
</protein>
<reference evidence="1" key="1">
    <citation type="submission" date="2023-10" db="EMBL/GenBank/DDBJ databases">
        <title>Whole genome sequencing of actinobacterial strain Amycolatopsis sp. (BCA-696) identifies the underlying plant growth-promoting genes.</title>
        <authorList>
            <person name="Gandham P."/>
            <person name="Vadla N."/>
            <person name="Saji A."/>
            <person name="Srinivas V."/>
            <person name="Ruperao P."/>
            <person name="Selvanayagam S."/>
            <person name="Saxena R.K."/>
            <person name="Rathore A."/>
            <person name="Gopalakrishnan S."/>
            <person name="Thakur V."/>
        </authorList>
    </citation>
    <scope>NUCLEOTIDE SEQUENCE</scope>
    <source>
        <strain evidence="1">BCA-696</strain>
    </source>
</reference>
<organism evidence="1 2">
    <name type="scientific">Amycolatopsis coloradensis</name>
    <dbReference type="NCBI Taxonomy" id="76021"/>
    <lineage>
        <taxon>Bacteria</taxon>
        <taxon>Bacillati</taxon>
        <taxon>Actinomycetota</taxon>
        <taxon>Actinomycetes</taxon>
        <taxon>Pseudonocardiales</taxon>
        <taxon>Pseudonocardiaceae</taxon>
        <taxon>Amycolatopsis</taxon>
    </lineage>
</organism>
<name>A0ACD5BEM7_9PSEU</name>
<evidence type="ECO:0000313" key="1">
    <source>
        <dbReference type="EMBL" id="WYW17851.1"/>
    </source>
</evidence>
<keyword evidence="2" id="KW-1185">Reference proteome</keyword>
<gene>
    <name evidence="1" type="ORF">LCL61_20085</name>
</gene>
<sequence length="468" mass="49254">MSEVWTWSAAKIAEAVRSGKVPARVVLEVHAARVAEVNPLVNAVTAEFDEAAGEADRIDALIRDGVDPGPLAGVPVTVKENIDVAGHPTTHGVPHFKDAVASADAPPVRRLRAAGAIPLGHGNMPDLTLAGNVTVSQLFGETVNPWGAIRTPGGTSGGDAAAVASGMAAIGLGNDSGGSVRLPALFCGLTALKPSYGRVATDHRIGGSDPTLASQLFPVDGPIARTVEDLTLAFDALAGTDPADPRAIPYGGRLPAVPRRVAVCADPAGLGVDPRMRAEIDKAAAALAEAGYEVEEAEPPRLADALTAYGTLITAEFSRRWPSIRPLLTEQSAQHMELSFAQRRESTLDDYLDATATRFGVMREWAAFAERYPVILGPVSTWRPFDADPFDPEQGLRVMFGMRLCTATTCVGVPAVAVPTGIDDGQPLGVQLIGSRHREDVCLAAARELEARFGTFGPVREPQQRNPR</sequence>
<dbReference type="Proteomes" id="UP001456344">
    <property type="component" value="Chromosome"/>
</dbReference>
<accession>A0ACD5BEM7</accession>
<evidence type="ECO:0000313" key="2">
    <source>
        <dbReference type="Proteomes" id="UP001456344"/>
    </source>
</evidence>
<dbReference type="EMBL" id="CP150484">
    <property type="protein sequence ID" value="WYW17851.1"/>
    <property type="molecule type" value="Genomic_DNA"/>
</dbReference>